<dbReference type="GO" id="GO:0022857">
    <property type="term" value="F:transmembrane transporter activity"/>
    <property type="evidence" value="ECO:0007669"/>
    <property type="project" value="InterPro"/>
</dbReference>
<dbReference type="NCBIfam" id="TIGR01730">
    <property type="entry name" value="RND_mfp"/>
    <property type="match status" value="1"/>
</dbReference>
<dbReference type="AlphaFoldDB" id="A0A1I0TTW9"/>
<feature type="domain" description="CusB-like beta-barrel" evidence="6">
    <location>
        <begin position="253"/>
        <end position="327"/>
    </location>
</feature>
<dbReference type="InterPro" id="IPR006143">
    <property type="entry name" value="RND_pump_MFP"/>
</dbReference>
<feature type="signal peptide" evidence="3">
    <location>
        <begin position="1"/>
        <end position="32"/>
    </location>
</feature>
<dbReference type="Proteomes" id="UP000198836">
    <property type="component" value="Unassembled WGS sequence"/>
</dbReference>
<keyword evidence="9" id="KW-1185">Reference proteome</keyword>
<comment type="similarity">
    <text evidence="1">Belongs to the membrane fusion protein (MFP) (TC 8.A.1) family.</text>
</comment>
<dbReference type="Pfam" id="PF25967">
    <property type="entry name" value="RND-MFP_C"/>
    <property type="match status" value="1"/>
</dbReference>
<dbReference type="InterPro" id="IPR051909">
    <property type="entry name" value="MFP_Cation_Efflux"/>
</dbReference>
<evidence type="ECO:0000259" key="4">
    <source>
        <dbReference type="Pfam" id="PF19335"/>
    </source>
</evidence>
<evidence type="ECO:0000256" key="3">
    <source>
        <dbReference type="SAM" id="SignalP"/>
    </source>
</evidence>
<evidence type="ECO:0000259" key="5">
    <source>
        <dbReference type="Pfam" id="PF25919"/>
    </source>
</evidence>
<dbReference type="GO" id="GO:0030288">
    <property type="term" value="C:outer membrane-bounded periplasmic space"/>
    <property type="evidence" value="ECO:0007669"/>
    <property type="project" value="TreeGrafter"/>
</dbReference>
<feature type="domain" description="Heavy metal binding" evidence="4">
    <location>
        <begin position="43"/>
        <end position="70"/>
    </location>
</feature>
<evidence type="ECO:0000313" key="9">
    <source>
        <dbReference type="Proteomes" id="UP000198836"/>
    </source>
</evidence>
<dbReference type="OrthoDB" id="9806939at2"/>
<keyword evidence="3" id="KW-0732">Signal</keyword>
<organism evidence="8 9">
    <name type="scientific">Pedobacter suwonensis</name>
    <dbReference type="NCBI Taxonomy" id="332999"/>
    <lineage>
        <taxon>Bacteria</taxon>
        <taxon>Pseudomonadati</taxon>
        <taxon>Bacteroidota</taxon>
        <taxon>Sphingobacteriia</taxon>
        <taxon>Sphingobacteriales</taxon>
        <taxon>Sphingobacteriaceae</taxon>
        <taxon>Pedobacter</taxon>
    </lineage>
</organism>
<dbReference type="InterPro" id="IPR045800">
    <property type="entry name" value="HMBD"/>
</dbReference>
<accession>A0A1I0TTW9</accession>
<dbReference type="Pfam" id="PF25919">
    <property type="entry name" value="BSH_CusB"/>
    <property type="match status" value="1"/>
</dbReference>
<dbReference type="Pfam" id="PF25954">
    <property type="entry name" value="Beta-barrel_RND_2"/>
    <property type="match status" value="1"/>
</dbReference>
<sequence>MNNIKRINLKRICALLIIVLSVSIFNSCKQKAEPAAKAKSKFYYTCSMHPQIHEDHPGNCPICGMKLIKVELTGSGNSATEKITLTASQIQLAGITVDTVREENTGGEKLLTGTVATDESKAEEISARVAGRIQRLFVRSVGEKITIGQAVYSIYSEDLLSAEKEYLLARQQQKVLNNPDVDYEAMIKTVEHKLLLWGLNSAQIINLSSLSKTSATVTIYSKVNGTVSDIAIHEGDYVTEGMAILKTQGLANLWIEAQLYAGESGNYKENDMVNVSFPDLNGQVVKGKVEFVNPELSDESKVVLIRIAVPNTQGLIRPGMLAYISIGNGKQNAVAVPTSSILAGGKGNKVWIKNRDGSFSGRKVNTGAGNGGYVQVLSGISLGEIVVTSRAYLLESESIFKNGG</sequence>
<dbReference type="GO" id="GO:0046914">
    <property type="term" value="F:transition metal ion binding"/>
    <property type="evidence" value="ECO:0007669"/>
    <property type="project" value="TreeGrafter"/>
</dbReference>
<dbReference type="EMBL" id="FOJM01000014">
    <property type="protein sequence ID" value="SFA55265.1"/>
    <property type="molecule type" value="Genomic_DNA"/>
</dbReference>
<dbReference type="GO" id="GO:0060003">
    <property type="term" value="P:copper ion export"/>
    <property type="evidence" value="ECO:0007669"/>
    <property type="project" value="TreeGrafter"/>
</dbReference>
<dbReference type="Gene3D" id="2.40.50.100">
    <property type="match status" value="1"/>
</dbReference>
<dbReference type="InterPro" id="IPR058792">
    <property type="entry name" value="Beta-barrel_RND_2"/>
</dbReference>
<dbReference type="Gene3D" id="2.40.420.20">
    <property type="match status" value="1"/>
</dbReference>
<dbReference type="Pfam" id="PF19335">
    <property type="entry name" value="HMBD"/>
    <property type="match status" value="1"/>
</dbReference>
<dbReference type="InterPro" id="IPR058790">
    <property type="entry name" value="BSH_CusB"/>
</dbReference>
<feature type="chain" id="PRO_5011514882" evidence="3">
    <location>
        <begin position="33"/>
        <end position="404"/>
    </location>
</feature>
<dbReference type="PANTHER" id="PTHR30097:SF15">
    <property type="entry name" value="CATION EFFLUX SYSTEM PROTEIN CUSB"/>
    <property type="match status" value="1"/>
</dbReference>
<keyword evidence="2" id="KW-0813">Transport</keyword>
<dbReference type="PANTHER" id="PTHR30097">
    <property type="entry name" value="CATION EFFLUX SYSTEM PROTEIN CUSB"/>
    <property type="match status" value="1"/>
</dbReference>
<dbReference type="SUPFAM" id="SSF111369">
    <property type="entry name" value="HlyD-like secretion proteins"/>
    <property type="match status" value="1"/>
</dbReference>
<name>A0A1I0TTW9_9SPHI</name>
<evidence type="ECO:0000259" key="6">
    <source>
        <dbReference type="Pfam" id="PF25954"/>
    </source>
</evidence>
<gene>
    <name evidence="8" type="ORF">SAMN04488511_114125</name>
</gene>
<dbReference type="Gene3D" id="2.40.30.170">
    <property type="match status" value="1"/>
</dbReference>
<dbReference type="InterPro" id="IPR058627">
    <property type="entry name" value="MdtA-like_C"/>
</dbReference>
<protein>
    <submittedName>
        <fullName evidence="8">Membrane fusion protein, Cu(I)/Ag(I) efflux system</fullName>
    </submittedName>
</protein>
<evidence type="ECO:0000313" key="8">
    <source>
        <dbReference type="EMBL" id="SFA55265.1"/>
    </source>
</evidence>
<reference evidence="9" key="1">
    <citation type="submission" date="2016-10" db="EMBL/GenBank/DDBJ databases">
        <authorList>
            <person name="Varghese N."/>
            <person name="Submissions S."/>
        </authorList>
    </citation>
    <scope>NUCLEOTIDE SEQUENCE [LARGE SCALE GENOMIC DNA]</scope>
    <source>
        <strain evidence="9">DSM 18130</strain>
    </source>
</reference>
<feature type="domain" description="CusB-like barrel-sandwich hybrid" evidence="5">
    <location>
        <begin position="125"/>
        <end position="246"/>
    </location>
</feature>
<dbReference type="GO" id="GO:0015679">
    <property type="term" value="P:plasma membrane copper ion transport"/>
    <property type="evidence" value="ECO:0007669"/>
    <property type="project" value="TreeGrafter"/>
</dbReference>
<dbReference type="GO" id="GO:0016020">
    <property type="term" value="C:membrane"/>
    <property type="evidence" value="ECO:0007669"/>
    <property type="project" value="InterPro"/>
</dbReference>
<dbReference type="RefSeq" id="WP_056095258.1">
    <property type="nucleotide sequence ID" value="NZ_FOJM01000014.1"/>
</dbReference>
<evidence type="ECO:0000256" key="2">
    <source>
        <dbReference type="ARBA" id="ARBA00022448"/>
    </source>
</evidence>
<proteinExistence type="inferred from homology"/>
<evidence type="ECO:0000259" key="7">
    <source>
        <dbReference type="Pfam" id="PF25967"/>
    </source>
</evidence>
<dbReference type="STRING" id="332999.SAMN04488511_114125"/>
<evidence type="ECO:0000256" key="1">
    <source>
        <dbReference type="ARBA" id="ARBA00009477"/>
    </source>
</evidence>
<feature type="domain" description="Multidrug resistance protein MdtA-like C-terminal permuted SH3" evidence="7">
    <location>
        <begin position="332"/>
        <end position="391"/>
    </location>
</feature>